<keyword evidence="2" id="KW-1185">Reference proteome</keyword>
<dbReference type="PANTHER" id="PTHR21485:SF6">
    <property type="entry name" value="N-ACYLNEURAMINATE CYTIDYLYLTRANSFERASE-RELATED"/>
    <property type="match status" value="1"/>
</dbReference>
<dbReference type="CDD" id="cd02513">
    <property type="entry name" value="CMP-NeuAc_Synthase"/>
    <property type="match status" value="1"/>
</dbReference>
<keyword evidence="1" id="KW-0808">Transferase</keyword>
<dbReference type="InterPro" id="IPR003329">
    <property type="entry name" value="Cytidylyl_trans"/>
</dbReference>
<proteinExistence type="predicted"/>
<evidence type="ECO:0000313" key="1">
    <source>
        <dbReference type="EMBL" id="MFC7203584.1"/>
    </source>
</evidence>
<accession>A0ABD5ZEQ7</accession>
<organism evidence="1 2">
    <name type="scientific">Haloferax namakaokahaiae</name>
    <dbReference type="NCBI Taxonomy" id="1748331"/>
    <lineage>
        <taxon>Archaea</taxon>
        <taxon>Methanobacteriati</taxon>
        <taxon>Methanobacteriota</taxon>
        <taxon>Stenosarchaea group</taxon>
        <taxon>Halobacteria</taxon>
        <taxon>Halobacteriales</taxon>
        <taxon>Haloferacaceae</taxon>
        <taxon>Haloferax</taxon>
    </lineage>
</organism>
<protein>
    <submittedName>
        <fullName evidence="1">Cytidylyltransferase domain-containing protein</fullName>
    </submittedName>
</protein>
<dbReference type="AlphaFoldDB" id="A0ABD5ZEQ7"/>
<dbReference type="RefSeq" id="WP_390222923.1">
    <property type="nucleotide sequence ID" value="NZ_JBHTAA010000005.1"/>
</dbReference>
<dbReference type="Pfam" id="PF02348">
    <property type="entry name" value="CTP_transf_3"/>
    <property type="match status" value="1"/>
</dbReference>
<name>A0ABD5ZEQ7_9EURY</name>
<dbReference type="GO" id="GO:0016779">
    <property type="term" value="F:nucleotidyltransferase activity"/>
    <property type="evidence" value="ECO:0007669"/>
    <property type="project" value="UniProtKB-KW"/>
</dbReference>
<dbReference type="Proteomes" id="UP001596481">
    <property type="component" value="Unassembled WGS sequence"/>
</dbReference>
<dbReference type="InterPro" id="IPR050793">
    <property type="entry name" value="CMP-NeuNAc_synthase"/>
</dbReference>
<reference evidence="1 2" key="1">
    <citation type="journal article" date="2019" name="Int. J. Syst. Evol. Microbiol.">
        <title>The Global Catalogue of Microorganisms (GCM) 10K type strain sequencing project: providing services to taxonomists for standard genome sequencing and annotation.</title>
        <authorList>
            <consortium name="The Broad Institute Genomics Platform"/>
            <consortium name="The Broad Institute Genome Sequencing Center for Infectious Disease"/>
            <person name="Wu L."/>
            <person name="Ma J."/>
        </authorList>
    </citation>
    <scope>NUCLEOTIDE SEQUENCE [LARGE SCALE GENOMIC DNA]</scope>
    <source>
        <strain evidence="1 2">DSM 29988</strain>
    </source>
</reference>
<comment type="caution">
    <text evidence="1">The sequence shown here is derived from an EMBL/GenBank/DDBJ whole genome shotgun (WGS) entry which is preliminary data.</text>
</comment>
<gene>
    <name evidence="1" type="ORF">ACFQJC_08665</name>
</gene>
<dbReference type="InterPro" id="IPR029044">
    <property type="entry name" value="Nucleotide-diphossugar_trans"/>
</dbReference>
<dbReference type="SUPFAM" id="SSF53448">
    <property type="entry name" value="Nucleotide-diphospho-sugar transferases"/>
    <property type="match status" value="1"/>
</dbReference>
<dbReference type="Gene3D" id="3.90.550.10">
    <property type="entry name" value="Spore Coat Polysaccharide Biosynthesis Protein SpsA, Chain A"/>
    <property type="match status" value="1"/>
</dbReference>
<dbReference type="EMBL" id="JBHTAA010000005">
    <property type="protein sequence ID" value="MFC7203584.1"/>
    <property type="molecule type" value="Genomic_DNA"/>
</dbReference>
<sequence>MNASETVLVTVCARGGSKGVPNKNVRPVSGDPLIAHTLRQAKKWERTTDLVVSTDDEEIASVARECGAVVPFTRPAELASDEAAKLPVIQHAVNEMEDETGTKYDYVVDLDATAPIRLVEDIENCFKKVAETDATNAYTVTEADKNPYFNMVELDDRGFAHLSKELPNEVVRRQDAPSVYEMNASVYAYDREFLRNASSNHSDRTTISTMPPERSIDIDRDIDLALVTFLMEDWGVKYD</sequence>
<dbReference type="PANTHER" id="PTHR21485">
    <property type="entry name" value="HAD SUPERFAMILY MEMBERS CMAS AND KDSC"/>
    <property type="match status" value="1"/>
</dbReference>
<keyword evidence="1" id="KW-0548">Nucleotidyltransferase</keyword>
<evidence type="ECO:0000313" key="2">
    <source>
        <dbReference type="Proteomes" id="UP001596481"/>
    </source>
</evidence>